<keyword evidence="5" id="KW-0418">Kinase</keyword>
<dbReference type="PANTHER" id="PTHR24363">
    <property type="entry name" value="SERINE/THREONINE PROTEIN KINASE"/>
    <property type="match status" value="1"/>
</dbReference>
<name>A0ABD4T8U7_9CYAN</name>
<dbReference type="RefSeq" id="WP_166283370.1">
    <property type="nucleotide sequence ID" value="NZ_JTHE03000105.1"/>
</dbReference>
<keyword evidence="6 9" id="KW-0067">ATP-binding</keyword>
<keyword evidence="2" id="KW-0723">Serine/threonine-protein kinase</keyword>
<dbReference type="SUPFAM" id="SSF56112">
    <property type="entry name" value="Protein kinase-like (PK-like)"/>
    <property type="match status" value="1"/>
</dbReference>
<dbReference type="Gene3D" id="3.40.50.300">
    <property type="entry name" value="P-loop containing nucleotide triphosphate hydrolases"/>
    <property type="match status" value="1"/>
</dbReference>
<proteinExistence type="predicted"/>
<comment type="caution">
    <text evidence="12">The sequence shown here is derived from an EMBL/GenBank/DDBJ whole genome shotgun (WGS) entry which is preliminary data.</text>
</comment>
<dbReference type="InterPro" id="IPR017441">
    <property type="entry name" value="Protein_kinase_ATP_BS"/>
</dbReference>
<evidence type="ECO:0000313" key="13">
    <source>
        <dbReference type="Proteomes" id="UP000031561"/>
    </source>
</evidence>
<feature type="domain" description="TIR" evidence="11">
    <location>
        <begin position="333"/>
        <end position="475"/>
    </location>
</feature>
<dbReference type="SMART" id="SM00220">
    <property type="entry name" value="S_TKc"/>
    <property type="match status" value="1"/>
</dbReference>
<protein>
    <recommendedName>
        <fullName evidence="1">non-specific serine/threonine protein kinase</fullName>
        <ecNumber evidence="1">2.7.11.1</ecNumber>
    </recommendedName>
</protein>
<dbReference type="CDD" id="cd14014">
    <property type="entry name" value="STKc_PknB_like"/>
    <property type="match status" value="1"/>
</dbReference>
<dbReference type="Pfam" id="PF13676">
    <property type="entry name" value="TIR_2"/>
    <property type="match status" value="1"/>
</dbReference>
<sequence>MGETVLSGRYQILRSLGGGSFGQTHLALDTQRPHSPTCVVKHLRPLRQDSEFMATARSLFQREAETLEKLGCHDQIPRLLAYFESQNEFYLVQDYIPGSLLSQELLPQHPWTEAQAISLLQDILGILQFIHSLGVIHRDLKPDNLIRRQSDGKLVLIDFGAVKHIQTAFNTPAERAKFGDTITIGTPGYMAPEQAQGRPRPGSDLYSLGVIGIQALTGQAPAQIEQGVDGNLQWQAAEPIHPKFQAILEQLVRYHFQDRYQDAAEVLEDLSLYTHPPRLWQRVKHLFLGSSLGSRGPVELSRSGELLSAPQDPAPVKLGTTIPRETPPASVPKTRVVLSAFSFSEDCEFSQTLYRRLQAAGYDTFIISQSQPMEATWVAQLHAALQSCDYYILIICPQTVHSEVLLQEVRTVKAMQGQQPHQTPRIIPIRVALPFDQPLNFELRGYLQRIQQYLWRSPQDTETILDRVLGLLESSPTTNSTAEIAGAAAPPTVPPQQNPTDALPLPVAEPEIPEGQVQIASAFYTERSPIERRCTEVIVQPGALIRIKAPRQMGKTSLMARTLHYAQQQGCATIALSLQLADSQTFQDLDRLLKWLCATVARRLRLPNHIKNNWDDIFGSKYNCTNYFEEHILPRIDRPLVLGFDEVDRVFEAPHIASDFFGLLRAWHEEAKNQEQWQKLRLIVVHATEVYIPLNANQSPFNVGLPIDLPPFNAEQIAHLATLHQLPWGTPEIQQIQRLVGGHPYLVRLAMYHLSQGDLSFSELLDQASDESGLFRDHLRGFWWKLQKNPELAQGFRSVLESREPVALEADILFKLHSLGLIQMSANLAQPRCDLYRRYFQARLSNAVPVS</sequence>
<dbReference type="PROSITE" id="PS50011">
    <property type="entry name" value="PROTEIN_KINASE_DOM"/>
    <property type="match status" value="1"/>
</dbReference>
<dbReference type="Gene3D" id="1.10.510.10">
    <property type="entry name" value="Transferase(Phosphotransferase) domain 1"/>
    <property type="match status" value="1"/>
</dbReference>
<dbReference type="Gene3D" id="3.40.50.10140">
    <property type="entry name" value="Toll/interleukin-1 receptor homology (TIR) domain"/>
    <property type="match status" value="1"/>
</dbReference>
<gene>
    <name evidence="12" type="ORF">QQ91_0018740</name>
</gene>
<feature type="binding site" evidence="9">
    <location>
        <position position="41"/>
    </location>
    <ligand>
        <name>ATP</name>
        <dbReference type="ChEBI" id="CHEBI:30616"/>
    </ligand>
</feature>
<comment type="catalytic activity">
    <reaction evidence="7">
        <text>L-threonyl-[protein] + ATP = O-phospho-L-threonyl-[protein] + ADP + H(+)</text>
        <dbReference type="Rhea" id="RHEA:46608"/>
        <dbReference type="Rhea" id="RHEA-COMP:11060"/>
        <dbReference type="Rhea" id="RHEA-COMP:11605"/>
        <dbReference type="ChEBI" id="CHEBI:15378"/>
        <dbReference type="ChEBI" id="CHEBI:30013"/>
        <dbReference type="ChEBI" id="CHEBI:30616"/>
        <dbReference type="ChEBI" id="CHEBI:61977"/>
        <dbReference type="ChEBI" id="CHEBI:456216"/>
        <dbReference type="EC" id="2.7.11.1"/>
    </reaction>
</comment>
<feature type="domain" description="Protein kinase" evidence="10">
    <location>
        <begin position="10"/>
        <end position="288"/>
    </location>
</feature>
<evidence type="ECO:0000256" key="8">
    <source>
        <dbReference type="ARBA" id="ARBA00048679"/>
    </source>
</evidence>
<evidence type="ECO:0000256" key="2">
    <source>
        <dbReference type="ARBA" id="ARBA00022527"/>
    </source>
</evidence>
<evidence type="ECO:0000313" key="12">
    <source>
        <dbReference type="EMBL" id="MCM1984863.1"/>
    </source>
</evidence>
<dbReference type="InterPro" id="IPR035897">
    <property type="entry name" value="Toll_tir_struct_dom_sf"/>
</dbReference>
<dbReference type="Proteomes" id="UP000031561">
    <property type="component" value="Unassembled WGS sequence"/>
</dbReference>
<dbReference type="GO" id="GO:0005524">
    <property type="term" value="F:ATP binding"/>
    <property type="evidence" value="ECO:0007669"/>
    <property type="project" value="UniProtKB-UniRule"/>
</dbReference>
<organism evidence="12 13">
    <name type="scientific">Lyngbya confervoides BDU141951</name>
    <dbReference type="NCBI Taxonomy" id="1574623"/>
    <lineage>
        <taxon>Bacteria</taxon>
        <taxon>Bacillati</taxon>
        <taxon>Cyanobacteriota</taxon>
        <taxon>Cyanophyceae</taxon>
        <taxon>Oscillatoriophycideae</taxon>
        <taxon>Oscillatoriales</taxon>
        <taxon>Microcoleaceae</taxon>
        <taxon>Lyngbya</taxon>
    </lineage>
</organism>
<keyword evidence="4 9" id="KW-0547">Nucleotide-binding</keyword>
<dbReference type="EMBL" id="JTHE03000105">
    <property type="protein sequence ID" value="MCM1984863.1"/>
    <property type="molecule type" value="Genomic_DNA"/>
</dbReference>
<dbReference type="EC" id="2.7.11.1" evidence="1"/>
<dbReference type="InterPro" id="IPR000719">
    <property type="entry name" value="Prot_kinase_dom"/>
</dbReference>
<evidence type="ECO:0000256" key="1">
    <source>
        <dbReference type="ARBA" id="ARBA00012513"/>
    </source>
</evidence>
<dbReference type="Pfam" id="PF14516">
    <property type="entry name" value="AAA_35"/>
    <property type="match status" value="1"/>
</dbReference>
<dbReference type="GO" id="GO:0004674">
    <property type="term" value="F:protein serine/threonine kinase activity"/>
    <property type="evidence" value="ECO:0007669"/>
    <property type="project" value="UniProtKB-KW"/>
</dbReference>
<dbReference type="InterPro" id="IPR027417">
    <property type="entry name" value="P-loop_NTPase"/>
</dbReference>
<keyword evidence="13" id="KW-1185">Reference proteome</keyword>
<evidence type="ECO:0000256" key="6">
    <source>
        <dbReference type="ARBA" id="ARBA00022840"/>
    </source>
</evidence>
<evidence type="ECO:0000256" key="4">
    <source>
        <dbReference type="ARBA" id="ARBA00022741"/>
    </source>
</evidence>
<dbReference type="InterPro" id="IPR000157">
    <property type="entry name" value="TIR_dom"/>
</dbReference>
<dbReference type="SUPFAM" id="SSF52540">
    <property type="entry name" value="P-loop containing nucleoside triphosphate hydrolases"/>
    <property type="match status" value="1"/>
</dbReference>
<dbReference type="SUPFAM" id="SSF52200">
    <property type="entry name" value="Toll/Interleukin receptor TIR domain"/>
    <property type="match status" value="1"/>
</dbReference>
<evidence type="ECO:0000256" key="5">
    <source>
        <dbReference type="ARBA" id="ARBA00022777"/>
    </source>
</evidence>
<evidence type="ECO:0000259" key="11">
    <source>
        <dbReference type="PROSITE" id="PS50104"/>
    </source>
</evidence>
<reference evidence="12 13" key="1">
    <citation type="journal article" date="2015" name="Genome Announc.">
        <title>Draft Genome Sequence of Filamentous Marine Cyanobacterium Lyngbya confervoides Strain BDU141951.</title>
        <authorList>
            <person name="Chandrababunaidu M.M."/>
            <person name="Sen D."/>
            <person name="Tripathy S."/>
        </authorList>
    </citation>
    <scope>NUCLEOTIDE SEQUENCE [LARGE SCALE GENOMIC DNA]</scope>
    <source>
        <strain evidence="12 13">BDU141951</strain>
    </source>
</reference>
<dbReference type="PROSITE" id="PS50104">
    <property type="entry name" value="TIR"/>
    <property type="match status" value="1"/>
</dbReference>
<evidence type="ECO:0000256" key="3">
    <source>
        <dbReference type="ARBA" id="ARBA00022679"/>
    </source>
</evidence>
<dbReference type="AlphaFoldDB" id="A0ABD4T8U7"/>
<evidence type="ECO:0000256" key="7">
    <source>
        <dbReference type="ARBA" id="ARBA00047899"/>
    </source>
</evidence>
<accession>A0ABD4T8U7</accession>
<evidence type="ECO:0000259" key="10">
    <source>
        <dbReference type="PROSITE" id="PS50011"/>
    </source>
</evidence>
<dbReference type="Pfam" id="PF00069">
    <property type="entry name" value="Pkinase"/>
    <property type="match status" value="1"/>
</dbReference>
<dbReference type="InterPro" id="IPR011009">
    <property type="entry name" value="Kinase-like_dom_sf"/>
</dbReference>
<dbReference type="PROSITE" id="PS00107">
    <property type="entry name" value="PROTEIN_KINASE_ATP"/>
    <property type="match status" value="1"/>
</dbReference>
<keyword evidence="3" id="KW-0808">Transferase</keyword>
<evidence type="ECO:0000256" key="9">
    <source>
        <dbReference type="PROSITE-ProRule" id="PRU10141"/>
    </source>
</evidence>
<comment type="catalytic activity">
    <reaction evidence="8">
        <text>L-seryl-[protein] + ATP = O-phospho-L-seryl-[protein] + ADP + H(+)</text>
        <dbReference type="Rhea" id="RHEA:17989"/>
        <dbReference type="Rhea" id="RHEA-COMP:9863"/>
        <dbReference type="Rhea" id="RHEA-COMP:11604"/>
        <dbReference type="ChEBI" id="CHEBI:15378"/>
        <dbReference type="ChEBI" id="CHEBI:29999"/>
        <dbReference type="ChEBI" id="CHEBI:30616"/>
        <dbReference type="ChEBI" id="CHEBI:83421"/>
        <dbReference type="ChEBI" id="CHEBI:456216"/>
        <dbReference type="EC" id="2.7.11.1"/>
    </reaction>
</comment>
<dbReference type="PANTHER" id="PTHR24363:SF0">
    <property type="entry name" value="SERINE_THREONINE KINASE LIKE DOMAIN CONTAINING 1"/>
    <property type="match status" value="1"/>
</dbReference>